<dbReference type="PANTHER" id="PTHR11097:SF8">
    <property type="entry name" value="EXOSOME COMPLEX COMPONENT RRP42"/>
    <property type="match status" value="1"/>
</dbReference>
<dbReference type="Pfam" id="PF01138">
    <property type="entry name" value="RNase_PH"/>
    <property type="match status" value="1"/>
</dbReference>
<sequence>MTKSISDSERLFLEDGVDQGIRNDGRDLTDFRPIVIALDVISTANGSSRIKNDELDIIVAVKIVPITGKNEPVTGGSIMVNVDCSNIMDKISNVAPSFTEEDYSFYITTIIKDMCFKNFDLSKLTISENKLYWNIYIDATILSFGGNMVDWVAIAIQTALRTTRIPKITVSPSTSTRENSNKDFTYTVSPSICSGTLFPFQDIPLIISAGCIRGKVIWDMNIQEQICSKTIIALSINSKGECVAMNKVYSNTLDLNLIPTIINKAAEISSEISKSLDEFFSDKQV</sequence>
<dbReference type="SUPFAM" id="SSF55666">
    <property type="entry name" value="Ribonuclease PH domain 2-like"/>
    <property type="match status" value="1"/>
</dbReference>
<dbReference type="InterPro" id="IPR036345">
    <property type="entry name" value="ExoRNase_PH_dom2_sf"/>
</dbReference>
<evidence type="ECO:0000313" key="8">
    <source>
        <dbReference type="EMBL" id="OII70959.1"/>
    </source>
</evidence>
<dbReference type="VEuPathDB" id="CryptoDB:cubi_03257"/>
<dbReference type="GO" id="GO:0034475">
    <property type="term" value="P:U4 snRNA 3'-end processing"/>
    <property type="evidence" value="ECO:0007669"/>
    <property type="project" value="TreeGrafter"/>
</dbReference>
<dbReference type="OrthoDB" id="272245at2759"/>
<dbReference type="GO" id="GO:0071035">
    <property type="term" value="P:nuclear polyadenylation-dependent rRNA catabolic process"/>
    <property type="evidence" value="ECO:0007669"/>
    <property type="project" value="TreeGrafter"/>
</dbReference>
<reference evidence="8 9" key="1">
    <citation type="submission" date="2016-10" db="EMBL/GenBank/DDBJ databases">
        <title>Reductive evolution of mitochondrial metabolism and differential evolution of invasion-related proteins in Cryptosporidium.</title>
        <authorList>
            <person name="Liu S."/>
            <person name="Roellig D.M."/>
            <person name="Guo Y."/>
            <person name="Li N."/>
            <person name="Frace M.A."/>
            <person name="Tang K."/>
            <person name="Zhang L."/>
            <person name="Feng Y."/>
            <person name="Xiao L."/>
        </authorList>
    </citation>
    <scope>NUCLEOTIDE SEQUENCE [LARGE SCALE GENOMIC DNA]</scope>
    <source>
        <strain evidence="8">39726</strain>
    </source>
</reference>
<dbReference type="GO" id="GO:0071028">
    <property type="term" value="P:nuclear mRNA surveillance"/>
    <property type="evidence" value="ECO:0007669"/>
    <property type="project" value="TreeGrafter"/>
</dbReference>
<dbReference type="Gene3D" id="3.30.230.70">
    <property type="entry name" value="GHMP Kinase, N-terminal domain"/>
    <property type="match status" value="1"/>
</dbReference>
<dbReference type="RefSeq" id="XP_028873056.1">
    <property type="nucleotide sequence ID" value="XM_029020270.1"/>
</dbReference>
<feature type="domain" description="Exoribonuclease phosphorolytic" evidence="7">
    <location>
        <begin position="30"/>
        <end position="166"/>
    </location>
</feature>
<comment type="subcellular location">
    <subcellularLocation>
        <location evidence="1">Cytoplasm</location>
    </subcellularLocation>
    <subcellularLocation>
        <location evidence="2">Nucleus</location>
        <location evidence="2">Nucleolus</location>
    </subcellularLocation>
</comment>
<evidence type="ECO:0000256" key="4">
    <source>
        <dbReference type="ARBA" id="ARBA00022490"/>
    </source>
</evidence>
<dbReference type="InterPro" id="IPR050590">
    <property type="entry name" value="Exosome_comp_Rrp42_subfam"/>
</dbReference>
<dbReference type="GO" id="GO:0000467">
    <property type="term" value="P:exonucleolytic trimming to generate mature 3'-end of 5.8S rRNA from tricistronic rRNA transcript (SSU-rRNA, 5.8S rRNA, LSU-rRNA)"/>
    <property type="evidence" value="ECO:0007669"/>
    <property type="project" value="TreeGrafter"/>
</dbReference>
<evidence type="ECO:0000256" key="1">
    <source>
        <dbReference type="ARBA" id="ARBA00004496"/>
    </source>
</evidence>
<dbReference type="GeneID" id="39980049"/>
<keyword evidence="5" id="KW-0271">Exosome</keyword>
<dbReference type="AlphaFoldDB" id="A0A1J4MAD1"/>
<dbReference type="GO" id="GO:0071038">
    <property type="term" value="P:TRAMP-dependent tRNA surveillance pathway"/>
    <property type="evidence" value="ECO:0007669"/>
    <property type="project" value="TreeGrafter"/>
</dbReference>
<dbReference type="GO" id="GO:0016075">
    <property type="term" value="P:rRNA catabolic process"/>
    <property type="evidence" value="ECO:0007669"/>
    <property type="project" value="TreeGrafter"/>
</dbReference>
<keyword evidence="9" id="KW-1185">Reference proteome</keyword>
<evidence type="ECO:0000259" key="7">
    <source>
        <dbReference type="Pfam" id="PF01138"/>
    </source>
</evidence>
<organism evidence="8 9">
    <name type="scientific">Cryptosporidium ubiquitum</name>
    <dbReference type="NCBI Taxonomy" id="857276"/>
    <lineage>
        <taxon>Eukaryota</taxon>
        <taxon>Sar</taxon>
        <taxon>Alveolata</taxon>
        <taxon>Apicomplexa</taxon>
        <taxon>Conoidasida</taxon>
        <taxon>Coccidia</taxon>
        <taxon>Eucoccidiorida</taxon>
        <taxon>Eimeriorina</taxon>
        <taxon>Cryptosporidiidae</taxon>
        <taxon>Cryptosporidium</taxon>
    </lineage>
</organism>
<dbReference type="InterPro" id="IPR020568">
    <property type="entry name" value="Ribosomal_Su5_D2-typ_SF"/>
</dbReference>
<protein>
    <recommendedName>
        <fullName evidence="6">Ribosomal RNA-processing protein 42</fullName>
    </recommendedName>
</protein>
<evidence type="ECO:0000313" key="9">
    <source>
        <dbReference type="Proteomes" id="UP000186176"/>
    </source>
</evidence>
<proteinExistence type="inferred from homology"/>
<name>A0A1J4MAD1_9CRYT</name>
<evidence type="ECO:0000256" key="2">
    <source>
        <dbReference type="ARBA" id="ARBA00004604"/>
    </source>
</evidence>
<evidence type="ECO:0000256" key="3">
    <source>
        <dbReference type="ARBA" id="ARBA00006678"/>
    </source>
</evidence>
<keyword evidence="4" id="KW-0963">Cytoplasm</keyword>
<gene>
    <name evidence="8" type="ORF">cubi_03257</name>
</gene>
<dbReference type="Proteomes" id="UP000186176">
    <property type="component" value="Unassembled WGS sequence"/>
</dbReference>
<dbReference type="GO" id="GO:0000176">
    <property type="term" value="C:nuclear exosome (RNase complex)"/>
    <property type="evidence" value="ECO:0007669"/>
    <property type="project" value="TreeGrafter"/>
</dbReference>
<comment type="caution">
    <text evidence="8">The sequence shown here is derived from an EMBL/GenBank/DDBJ whole genome shotgun (WGS) entry which is preliminary data.</text>
</comment>
<dbReference type="GO" id="GO:0034473">
    <property type="term" value="P:U1 snRNA 3'-end processing"/>
    <property type="evidence" value="ECO:0007669"/>
    <property type="project" value="TreeGrafter"/>
</dbReference>
<dbReference type="GO" id="GO:0005730">
    <property type="term" value="C:nucleolus"/>
    <property type="evidence" value="ECO:0007669"/>
    <property type="project" value="UniProtKB-SubCell"/>
</dbReference>
<evidence type="ECO:0000256" key="6">
    <source>
        <dbReference type="ARBA" id="ARBA00042523"/>
    </source>
</evidence>
<dbReference type="InterPro" id="IPR027408">
    <property type="entry name" value="PNPase/RNase_PH_dom_sf"/>
</dbReference>
<evidence type="ECO:0000256" key="5">
    <source>
        <dbReference type="ARBA" id="ARBA00022835"/>
    </source>
</evidence>
<dbReference type="SUPFAM" id="SSF54211">
    <property type="entry name" value="Ribosomal protein S5 domain 2-like"/>
    <property type="match status" value="1"/>
</dbReference>
<accession>A0A1J4MAD1</accession>
<dbReference type="EMBL" id="LRBP01000032">
    <property type="protein sequence ID" value="OII70959.1"/>
    <property type="molecule type" value="Genomic_DNA"/>
</dbReference>
<dbReference type="InterPro" id="IPR001247">
    <property type="entry name" value="ExoRNase_PH_dom1"/>
</dbReference>
<dbReference type="PANTHER" id="PTHR11097">
    <property type="entry name" value="EXOSOME COMPLEX EXONUCLEASE RIBOSOMAL RNA PROCESSING PROTEIN"/>
    <property type="match status" value="1"/>
</dbReference>
<dbReference type="GO" id="GO:0034476">
    <property type="term" value="P:U5 snRNA 3'-end processing"/>
    <property type="evidence" value="ECO:0007669"/>
    <property type="project" value="TreeGrafter"/>
</dbReference>
<comment type="similarity">
    <text evidence="3">Belongs to the RNase PH family.</text>
</comment>
<dbReference type="GO" id="GO:0035925">
    <property type="term" value="F:mRNA 3'-UTR AU-rich region binding"/>
    <property type="evidence" value="ECO:0007669"/>
    <property type="project" value="TreeGrafter"/>
</dbReference>
<dbReference type="GO" id="GO:0000177">
    <property type="term" value="C:cytoplasmic exosome (RNase complex)"/>
    <property type="evidence" value="ECO:0007669"/>
    <property type="project" value="TreeGrafter"/>
</dbReference>